<dbReference type="Pfam" id="PF01683">
    <property type="entry name" value="EB"/>
    <property type="match status" value="1"/>
</dbReference>
<gene>
    <name evidence="2" type="ORF">EVEC_LOCUS10133</name>
</gene>
<evidence type="ECO:0000313" key="2">
    <source>
        <dbReference type="EMBL" id="VDD95382.1"/>
    </source>
</evidence>
<dbReference type="OrthoDB" id="5853212at2759"/>
<organism evidence="4">
    <name type="scientific">Enterobius vermicularis</name>
    <name type="common">Human pinworm</name>
    <dbReference type="NCBI Taxonomy" id="51028"/>
    <lineage>
        <taxon>Eukaryota</taxon>
        <taxon>Metazoa</taxon>
        <taxon>Ecdysozoa</taxon>
        <taxon>Nematoda</taxon>
        <taxon>Chromadorea</taxon>
        <taxon>Rhabditida</taxon>
        <taxon>Spirurina</taxon>
        <taxon>Oxyuridomorpha</taxon>
        <taxon>Oxyuroidea</taxon>
        <taxon>Oxyuridae</taxon>
        <taxon>Enterobius</taxon>
    </lineage>
</organism>
<evidence type="ECO:0000313" key="3">
    <source>
        <dbReference type="Proteomes" id="UP000274131"/>
    </source>
</evidence>
<feature type="domain" description="EB" evidence="1">
    <location>
        <begin position="103"/>
        <end position="157"/>
    </location>
</feature>
<reference evidence="2 3" key="2">
    <citation type="submission" date="2018-10" db="EMBL/GenBank/DDBJ databases">
        <authorList>
            <consortium name="Pathogen Informatics"/>
        </authorList>
    </citation>
    <scope>NUCLEOTIDE SEQUENCE [LARGE SCALE GENOMIC DNA]</scope>
</reference>
<dbReference type="SMART" id="SM00289">
    <property type="entry name" value="WR1"/>
    <property type="match status" value="3"/>
</dbReference>
<name>A0A0N4VIY7_ENTVE</name>
<dbReference type="InterPro" id="IPR006150">
    <property type="entry name" value="Cys_repeat_1"/>
</dbReference>
<reference evidence="4" key="1">
    <citation type="submission" date="2017-02" db="UniProtKB">
        <authorList>
            <consortium name="WormBaseParasite"/>
        </authorList>
    </citation>
    <scope>IDENTIFICATION</scope>
</reference>
<dbReference type="Proteomes" id="UP000274131">
    <property type="component" value="Unassembled WGS sequence"/>
</dbReference>
<evidence type="ECO:0000259" key="1">
    <source>
        <dbReference type="Pfam" id="PF01683"/>
    </source>
</evidence>
<evidence type="ECO:0000313" key="4">
    <source>
        <dbReference type="WBParaSite" id="EVEC_0001080801-mRNA-1"/>
    </source>
</evidence>
<dbReference type="EMBL" id="UXUI01010566">
    <property type="protein sequence ID" value="VDD95382.1"/>
    <property type="molecule type" value="Genomic_DNA"/>
</dbReference>
<accession>A0A0N4VIY7</accession>
<dbReference type="AlphaFoldDB" id="A0A0N4VIY7"/>
<dbReference type="STRING" id="51028.A0A0N4VIY7"/>
<protein>
    <submittedName>
        <fullName evidence="4">EB domain-containing protein</fullName>
    </submittedName>
</protein>
<dbReference type="WBParaSite" id="EVEC_0001080801-mRNA-1">
    <property type="protein sequence ID" value="EVEC_0001080801-mRNA-1"/>
    <property type="gene ID" value="EVEC_0001080801"/>
</dbReference>
<proteinExistence type="predicted"/>
<dbReference type="InterPro" id="IPR006149">
    <property type="entry name" value="EB_dom"/>
</dbReference>
<sequence length="247" mass="27484">NIPLICVALFSDSAGKCRFQRSIFDIWPKYHNKEIIRLRLLQGFCCPLPSEHHPVCPVGVAHESSSAPEYGCQNCPSDYFCHRDKIYTNKEICCPKPCVSMEDLFINGQCYPVAQLGESCQISEQCTTMDEESLTKVECNNGFCKCPHGYGEVGGICKRITCTIGWKGEPSVDSKNQLIHCSRTKDCATGYMCDLTFNVCCKGKNRCPKGSTEVSYSCADGSCIQNGNFCHRPPKGKEKICCHEEVD</sequence>
<keyword evidence="3" id="KW-1185">Reference proteome</keyword>